<protein>
    <submittedName>
        <fullName evidence="2">Uncharacterized protein</fullName>
    </submittedName>
</protein>
<dbReference type="InParanoid" id="G0PMG0"/>
<feature type="coiled-coil region" evidence="1">
    <location>
        <begin position="1"/>
        <end position="44"/>
    </location>
</feature>
<dbReference type="AlphaFoldDB" id="G0PMG0"/>
<accession>G0PMG0</accession>
<keyword evidence="3" id="KW-1185">Reference proteome</keyword>
<gene>
    <name evidence="2" type="ORF">CAEBREN_22612</name>
</gene>
<evidence type="ECO:0000256" key="1">
    <source>
        <dbReference type="SAM" id="Coils"/>
    </source>
</evidence>
<organism evidence="3">
    <name type="scientific">Caenorhabditis brenneri</name>
    <name type="common">Nematode worm</name>
    <dbReference type="NCBI Taxonomy" id="135651"/>
    <lineage>
        <taxon>Eukaryota</taxon>
        <taxon>Metazoa</taxon>
        <taxon>Ecdysozoa</taxon>
        <taxon>Nematoda</taxon>
        <taxon>Chromadorea</taxon>
        <taxon>Rhabditida</taxon>
        <taxon>Rhabditina</taxon>
        <taxon>Rhabditomorpha</taxon>
        <taxon>Rhabditoidea</taxon>
        <taxon>Rhabditidae</taxon>
        <taxon>Peloderinae</taxon>
        <taxon>Caenorhabditis</taxon>
    </lineage>
</organism>
<evidence type="ECO:0000313" key="3">
    <source>
        <dbReference type="Proteomes" id="UP000008068"/>
    </source>
</evidence>
<evidence type="ECO:0000313" key="2">
    <source>
        <dbReference type="EMBL" id="EGT37284.1"/>
    </source>
</evidence>
<proteinExistence type="predicted"/>
<dbReference type="OrthoDB" id="5911377at2759"/>
<sequence>MKEMEKNHLEEKRKLLEEEFELKKESIEERRKQASIENKENMKKLDQLFKDLKNKLTTNSTKLVLDQFKKVVETIETTQGNLKSLSICCDTPESHKAYIKLDLNSMAMELESFKTRARNFEQFKMNSSNVHPEALRLCNEFLAQFKKSMESEDILRINTLLGPAVESCELAKIKDCGEKAKVLSMEMEEVTSKLTLGLNDLTAKFVSAAPAQAALIE</sequence>
<dbReference type="FunCoup" id="G0PMG0">
    <property type="interactions" value="248"/>
</dbReference>
<keyword evidence="1" id="KW-0175">Coiled coil</keyword>
<dbReference type="EMBL" id="GL381364">
    <property type="protein sequence ID" value="EGT37284.1"/>
    <property type="molecule type" value="Genomic_DNA"/>
</dbReference>
<reference evidence="3" key="1">
    <citation type="submission" date="2011-07" db="EMBL/GenBank/DDBJ databases">
        <authorList>
            <consortium name="Caenorhabditis brenneri Sequencing and Analysis Consortium"/>
            <person name="Wilson R.K."/>
        </authorList>
    </citation>
    <scope>NUCLEOTIDE SEQUENCE [LARGE SCALE GENOMIC DNA]</scope>
    <source>
        <strain evidence="3">PB2801</strain>
    </source>
</reference>
<dbReference type="Proteomes" id="UP000008068">
    <property type="component" value="Unassembled WGS sequence"/>
</dbReference>
<dbReference type="HOGENOM" id="CLU_1273254_0_0_1"/>
<name>G0PMG0_CAEBE</name>
<dbReference type="OMA" id="CQIASIR"/>